<dbReference type="GO" id="GO:0009073">
    <property type="term" value="P:aromatic amino acid family biosynthetic process"/>
    <property type="evidence" value="ECO:0007669"/>
    <property type="project" value="UniProtKB-KW"/>
</dbReference>
<dbReference type="FunFam" id="3.65.10.10:FF:000005">
    <property type="entry name" value="3-phosphoshikimate 1-carboxyvinyltransferase"/>
    <property type="match status" value="1"/>
</dbReference>
<dbReference type="PROSITE" id="PS00104">
    <property type="entry name" value="EPSP_SYNTHASE_1"/>
    <property type="match status" value="1"/>
</dbReference>
<feature type="binding site" evidence="9">
    <location>
        <position position="360"/>
    </location>
    <ligand>
        <name>3-phosphoshikimate</name>
        <dbReference type="ChEBI" id="CHEBI:145989"/>
    </ligand>
</feature>
<dbReference type="InterPro" id="IPR001986">
    <property type="entry name" value="Enolpyruvate_Tfrase_dom"/>
</dbReference>
<feature type="active site" description="Proton acceptor" evidence="9">
    <location>
        <position position="360"/>
    </location>
</feature>
<comment type="subunit">
    <text evidence="9">Monomer.</text>
</comment>
<keyword evidence="6 9" id="KW-0808">Transferase</keyword>
<comment type="catalytic activity">
    <reaction evidence="8">
        <text>3-phosphoshikimate + phosphoenolpyruvate = 5-O-(1-carboxyvinyl)-3-phosphoshikimate + phosphate</text>
        <dbReference type="Rhea" id="RHEA:21256"/>
        <dbReference type="ChEBI" id="CHEBI:43474"/>
        <dbReference type="ChEBI" id="CHEBI:57701"/>
        <dbReference type="ChEBI" id="CHEBI:58702"/>
        <dbReference type="ChEBI" id="CHEBI:145989"/>
        <dbReference type="EC" id="2.5.1.19"/>
    </reaction>
    <physiologicalReaction direction="left-to-right" evidence="8">
        <dbReference type="Rhea" id="RHEA:21257"/>
    </physiologicalReaction>
</comment>
<dbReference type="Pfam" id="PF00275">
    <property type="entry name" value="EPSP_synthase"/>
    <property type="match status" value="1"/>
</dbReference>
<evidence type="ECO:0000256" key="5">
    <source>
        <dbReference type="ARBA" id="ARBA00022605"/>
    </source>
</evidence>
<proteinExistence type="inferred from homology"/>
<evidence type="ECO:0000256" key="7">
    <source>
        <dbReference type="ARBA" id="ARBA00023141"/>
    </source>
</evidence>
<dbReference type="GO" id="GO:0005737">
    <property type="term" value="C:cytoplasm"/>
    <property type="evidence" value="ECO:0007669"/>
    <property type="project" value="UniProtKB-SubCell"/>
</dbReference>
<evidence type="ECO:0000256" key="8">
    <source>
        <dbReference type="ARBA" id="ARBA00044633"/>
    </source>
</evidence>
<dbReference type="GO" id="GO:0009423">
    <property type="term" value="P:chorismate biosynthetic process"/>
    <property type="evidence" value="ECO:0007669"/>
    <property type="project" value="UniProtKB-UniRule"/>
</dbReference>
<dbReference type="HAMAP" id="MF_00210">
    <property type="entry name" value="EPSP_synth"/>
    <property type="match status" value="1"/>
</dbReference>
<evidence type="ECO:0000313" key="12">
    <source>
        <dbReference type="Proteomes" id="UP000317990"/>
    </source>
</evidence>
<organism evidence="11 12">
    <name type="scientific">Aphanocapsa feldmannii 277cV</name>
    <dbReference type="NCBI Taxonomy" id="2507553"/>
    <lineage>
        <taxon>Bacteria</taxon>
        <taxon>Bacillati</taxon>
        <taxon>Cyanobacteriota</taxon>
        <taxon>Cyanophyceae</taxon>
        <taxon>Oscillatoriophycideae</taxon>
        <taxon>Chroococcales</taxon>
        <taxon>Microcystaceae</taxon>
        <taxon>Aphanocapsa</taxon>
    </lineage>
</organism>
<evidence type="ECO:0000313" key="11">
    <source>
        <dbReference type="EMBL" id="TGG94530.1"/>
    </source>
</evidence>
<comment type="function">
    <text evidence="1 9">Catalyzes the transfer of the enolpyruvyl moiety of phosphoenolpyruvate (PEP) to the 5-hydroxyl of shikimate-3-phosphate (S3P) to produce enolpyruvyl shikimate-3-phosphate and inorganic phosphate.</text>
</comment>
<evidence type="ECO:0000256" key="9">
    <source>
        <dbReference type="HAMAP-Rule" id="MF_00210"/>
    </source>
</evidence>
<feature type="binding site" evidence="9">
    <location>
        <position position="60"/>
    </location>
    <ligand>
        <name>3-phosphoshikimate</name>
        <dbReference type="ChEBI" id="CHEBI:145989"/>
    </ligand>
</feature>
<evidence type="ECO:0000256" key="4">
    <source>
        <dbReference type="ARBA" id="ARBA00022490"/>
    </source>
</evidence>
<feature type="binding site" evidence="9">
    <location>
        <position position="387"/>
    </location>
    <ligand>
        <name>3-phosphoshikimate</name>
        <dbReference type="ChEBI" id="CHEBI:145989"/>
    </ligand>
</feature>
<keyword evidence="5 9" id="KW-0028">Amino-acid biosynthesis</keyword>
<feature type="binding site" evidence="9">
    <location>
        <position position="211"/>
    </location>
    <ligand>
        <name>3-phosphoshikimate</name>
        <dbReference type="ChEBI" id="CHEBI:145989"/>
    </ligand>
</feature>
<dbReference type="CDD" id="cd01556">
    <property type="entry name" value="EPSP_synthase"/>
    <property type="match status" value="1"/>
</dbReference>
<dbReference type="Proteomes" id="UP000317990">
    <property type="component" value="Unassembled WGS sequence"/>
</dbReference>
<evidence type="ECO:0000256" key="6">
    <source>
        <dbReference type="ARBA" id="ARBA00022679"/>
    </source>
</evidence>
<dbReference type="EMBL" id="SRMO01000034">
    <property type="protein sequence ID" value="TGG94530.1"/>
    <property type="molecule type" value="Genomic_DNA"/>
</dbReference>
<comment type="pathway">
    <text evidence="2 9">Metabolic intermediate biosynthesis; chorismate biosynthesis; chorismate from D-erythrose 4-phosphate and phosphoenolpyruvate: step 6/7.</text>
</comment>
<dbReference type="InterPro" id="IPR013792">
    <property type="entry name" value="RNA3'P_cycl/enolpyr_Trfase_a/b"/>
</dbReference>
<feature type="domain" description="Enolpyruvate transferase" evidence="10">
    <location>
        <begin position="47"/>
        <end position="468"/>
    </location>
</feature>
<feature type="binding site" evidence="9">
    <location>
        <position position="64"/>
    </location>
    <ligand>
        <name>3-phosphoshikimate</name>
        <dbReference type="ChEBI" id="CHEBI:145989"/>
    </ligand>
</feature>
<gene>
    <name evidence="9 11" type="primary">aroA</name>
    <name evidence="11" type="ORF">ERJ67_02710</name>
</gene>
<feature type="binding site" evidence="9">
    <location>
        <position position="211"/>
    </location>
    <ligand>
        <name>phosphoenolpyruvate</name>
        <dbReference type="ChEBI" id="CHEBI:58702"/>
    </ligand>
</feature>
<feature type="binding site" evidence="9">
    <location>
        <position position="164"/>
    </location>
    <ligand>
        <name>phosphoenolpyruvate</name>
        <dbReference type="ChEBI" id="CHEBI:58702"/>
    </ligand>
</feature>
<comment type="subcellular location">
    <subcellularLocation>
        <location evidence="9">Cytoplasm</location>
    </subcellularLocation>
</comment>
<dbReference type="PANTHER" id="PTHR21090:SF5">
    <property type="entry name" value="PENTAFUNCTIONAL AROM POLYPEPTIDE"/>
    <property type="match status" value="1"/>
</dbReference>
<keyword evidence="7 9" id="KW-0057">Aromatic amino acid biosynthesis</keyword>
<dbReference type="NCBIfam" id="TIGR01356">
    <property type="entry name" value="aroA"/>
    <property type="match status" value="1"/>
</dbReference>
<dbReference type="InterPro" id="IPR006264">
    <property type="entry name" value="EPSP_synthase"/>
</dbReference>
<feature type="binding site" evidence="9">
    <location>
        <position position="209"/>
    </location>
    <ligand>
        <name>3-phosphoshikimate</name>
        <dbReference type="ChEBI" id="CHEBI:145989"/>
    </ligand>
</feature>
<dbReference type="FunFam" id="3.65.10.10:FF:000006">
    <property type="entry name" value="3-phosphoshikimate 1-carboxyvinyltransferase"/>
    <property type="match status" value="1"/>
</dbReference>
<dbReference type="PANTHER" id="PTHR21090">
    <property type="entry name" value="AROM/DEHYDROQUINATE SYNTHASE"/>
    <property type="match status" value="1"/>
</dbReference>
<reference evidence="11 12" key="1">
    <citation type="journal article" date="2019" name="mSystems">
        <title>Life at home and on the roam: Genomic adaptions reflect the dual lifestyle of an intracellular, facultative symbiont.</title>
        <authorList>
            <person name="Burgsdorf I."/>
        </authorList>
    </citation>
    <scope>NUCLEOTIDE SEQUENCE [LARGE SCALE GENOMIC DNA]</scope>
    <source>
        <strain evidence="11">277cV</strain>
    </source>
</reference>
<protein>
    <recommendedName>
        <fullName evidence="9">3-phosphoshikimate 1-carboxyvinyltransferase</fullName>
        <ecNumber evidence="9">2.5.1.19</ecNumber>
    </recommendedName>
    <alternativeName>
        <fullName evidence="9">5-enolpyruvylshikimate-3-phosphate synthase</fullName>
        <shortName evidence="9">EPSP synthase</shortName>
        <shortName evidence="9">EPSPS</shortName>
    </alternativeName>
</protein>
<evidence type="ECO:0000256" key="2">
    <source>
        <dbReference type="ARBA" id="ARBA00004811"/>
    </source>
</evidence>
<sequence>MPGPGPGRQRQILIPETTVQRLVPAPAPIPSSLVAGGPVRRIADRPWQLKGRVRVPGDKSISHRALLFGAIAEGTTRIQGLLPAEDPISTAACLRAMGVEVSAIAADPGQPVTVRGVGLDGLQEPDCLLDCGNSGTTMRLLLGLLAGRGGRHFVLSGDTSLRRRPMGRVTQPLGRLGASINGRDGGRLAPLAIAGRPLRGGVISTPVASAQVKSAILLAGLTASEPVTVIEPAQSRDHSERMLRAFGADLEVGGGSERQICLRPGPSLRAQDVTVPGDISSAAFWLVGAAITPGAELTLENVGLNPTRTGILEVLEQMGAAVTVLNRRSVAGEPAGDLLVKHGPLQAFDIGGELIPRLVDEIPILAVAALFATGQSVIRDAAELRVKETDRLAVMARQLCAMGAALEEREDGLSIPGGQQLNGADLDSETDHRVAMSLAMAALNARGESRIAQPQAAAVSYPGFWNALNRLVA</sequence>
<dbReference type="InterPro" id="IPR036968">
    <property type="entry name" value="Enolpyruvate_Tfrase_sf"/>
</dbReference>
<keyword evidence="4 9" id="KW-0963">Cytoplasm</keyword>
<comment type="caution">
    <text evidence="11">The sequence shown here is derived from an EMBL/GenBank/DDBJ whole genome shotgun (WGS) entry which is preliminary data.</text>
</comment>
<evidence type="ECO:0000256" key="3">
    <source>
        <dbReference type="ARBA" id="ARBA00009948"/>
    </source>
</evidence>
<dbReference type="EC" id="2.5.1.19" evidence="9"/>
<name>A0A524RQ42_9CHRO</name>
<dbReference type="InterPro" id="IPR023193">
    <property type="entry name" value="EPSP_synthase_CS"/>
</dbReference>
<feature type="binding site" evidence="9">
    <location>
        <position position="59"/>
    </location>
    <ligand>
        <name>3-phosphoshikimate</name>
        <dbReference type="ChEBI" id="CHEBI:145989"/>
    </ligand>
</feature>
<dbReference type="PROSITE" id="PS00885">
    <property type="entry name" value="EPSP_SYNTHASE_2"/>
    <property type="match status" value="1"/>
</dbReference>
<feature type="binding site" evidence="9">
    <location>
        <position position="391"/>
    </location>
    <ligand>
        <name>phosphoenolpyruvate</name>
        <dbReference type="ChEBI" id="CHEBI:58702"/>
    </ligand>
</feature>
<dbReference type="SUPFAM" id="SSF55205">
    <property type="entry name" value="EPT/RTPC-like"/>
    <property type="match status" value="1"/>
</dbReference>
<dbReference type="GO" id="GO:0003866">
    <property type="term" value="F:3-phosphoshikimate 1-carboxyvinyltransferase activity"/>
    <property type="evidence" value="ECO:0007669"/>
    <property type="project" value="UniProtKB-UniRule"/>
</dbReference>
<dbReference type="Gene3D" id="3.65.10.10">
    <property type="entry name" value="Enolpyruvate transferase domain"/>
    <property type="match status" value="2"/>
</dbReference>
<feature type="binding site" evidence="9">
    <location>
        <position position="59"/>
    </location>
    <ligand>
        <name>phosphoenolpyruvate</name>
        <dbReference type="ChEBI" id="CHEBI:58702"/>
    </ligand>
</feature>
<feature type="binding site" evidence="9">
    <location>
        <position position="135"/>
    </location>
    <ligand>
        <name>phosphoenolpyruvate</name>
        <dbReference type="ChEBI" id="CHEBI:58702"/>
    </ligand>
</feature>
<dbReference type="UniPathway" id="UPA00053">
    <property type="reaction ID" value="UER00089"/>
</dbReference>
<dbReference type="GO" id="GO:0008652">
    <property type="term" value="P:amino acid biosynthetic process"/>
    <property type="evidence" value="ECO:0007669"/>
    <property type="project" value="UniProtKB-KW"/>
</dbReference>
<dbReference type="PIRSF" id="PIRSF000505">
    <property type="entry name" value="EPSPS"/>
    <property type="match status" value="1"/>
</dbReference>
<dbReference type="AlphaFoldDB" id="A0A524RQ42"/>
<feature type="binding site" evidence="9">
    <location>
        <position position="433"/>
    </location>
    <ligand>
        <name>phosphoenolpyruvate</name>
        <dbReference type="ChEBI" id="CHEBI:58702"/>
    </ligand>
</feature>
<evidence type="ECO:0000259" key="10">
    <source>
        <dbReference type="Pfam" id="PF00275"/>
    </source>
</evidence>
<accession>A0A524RQ42</accession>
<comment type="caution">
    <text evidence="9">Lacks conserved residue(s) required for the propagation of feature annotation.</text>
</comment>
<comment type="similarity">
    <text evidence="3 9">Belongs to the EPSP synthase family.</text>
</comment>
<evidence type="ECO:0000256" key="1">
    <source>
        <dbReference type="ARBA" id="ARBA00002174"/>
    </source>
</evidence>